<dbReference type="Pfam" id="PF00072">
    <property type="entry name" value="Response_reg"/>
    <property type="match status" value="1"/>
</dbReference>
<feature type="region of interest" description="Disordered" evidence="5">
    <location>
        <begin position="200"/>
        <end position="287"/>
    </location>
</feature>
<dbReference type="InterPro" id="IPR045279">
    <property type="entry name" value="ARR-like"/>
</dbReference>
<protein>
    <recommendedName>
        <fullName evidence="6">Response regulatory domain-containing protein</fullName>
    </recommendedName>
</protein>
<dbReference type="InterPro" id="IPR011006">
    <property type="entry name" value="CheY-like_superfamily"/>
</dbReference>
<evidence type="ECO:0000259" key="6">
    <source>
        <dbReference type="PROSITE" id="PS50110"/>
    </source>
</evidence>
<evidence type="ECO:0000256" key="4">
    <source>
        <dbReference type="PROSITE-ProRule" id="PRU00169"/>
    </source>
</evidence>
<reference evidence="7" key="1">
    <citation type="submission" date="2020-08" db="EMBL/GenBank/DDBJ databases">
        <title>Plant Genome Project.</title>
        <authorList>
            <person name="Zhang R.-G."/>
        </authorList>
    </citation>
    <scope>NUCLEOTIDE SEQUENCE</scope>
    <source>
        <strain evidence="7">WSP0</strain>
        <tissue evidence="7">Leaf</tissue>
    </source>
</reference>
<keyword evidence="3" id="KW-0804">Transcription</keyword>
<dbReference type="AlphaFoldDB" id="A0AAV6I1F6"/>
<accession>A0AAV6I1F6</accession>
<dbReference type="PANTHER" id="PTHR43874">
    <property type="entry name" value="TWO-COMPONENT RESPONSE REGULATOR"/>
    <property type="match status" value="1"/>
</dbReference>
<feature type="compositionally biased region" description="Basic residues" evidence="5">
    <location>
        <begin position="272"/>
        <end position="284"/>
    </location>
</feature>
<evidence type="ECO:0000256" key="1">
    <source>
        <dbReference type="ARBA" id="ARBA00023012"/>
    </source>
</evidence>
<proteinExistence type="predicted"/>
<keyword evidence="2" id="KW-0805">Transcription regulation</keyword>
<feature type="compositionally biased region" description="Basic and acidic residues" evidence="5">
    <location>
        <begin position="243"/>
        <end position="254"/>
    </location>
</feature>
<evidence type="ECO:0000313" key="7">
    <source>
        <dbReference type="EMBL" id="KAG5521590.1"/>
    </source>
</evidence>
<evidence type="ECO:0000256" key="5">
    <source>
        <dbReference type="SAM" id="MobiDB-lite"/>
    </source>
</evidence>
<feature type="region of interest" description="Disordered" evidence="5">
    <location>
        <begin position="558"/>
        <end position="588"/>
    </location>
</feature>
<sequence>MCSRNSKSCLVPEVVRGLRVLLVDGDYSALMYIASVLEEQLYNVKTTKFPSVALSMIQEGKNEFDLVMADIGMKGMDIFTFLKRILVRSDMPIIFMSSDEDFDMVTKVLCEGACFFLHKPIRRWDIINVWQHVYRKRTFSLKIGSRKGDLGKEVPENDPRGNKITVVDSSFKNIERNDFLGTGNKTTSIDRRGKSRIEVEGGLHKVCGNQDQESPREARISVERGNQGMPSRKRGIGTSYGGRSEERSDSKGLESVEDGSEGKDSDDDSSSLKKRSQVHPRTLLRRMNEPELSLRHVASHLQKYRERVNKINSSTVTHVFQQDMPASPYNFYGANGFTTGILDQHDPTMQTQGVFNYPHSLIGAATQHFGASSMGQNDCSSLGGHMQDPPPPGYSVPLYQKRGKPPNGDTPAYYTIKSLRKALKSASLSAKRDSLSSVNNMFSAPVQAANTGELPIHVSNGLNSTGPIGTDLIDNANEIYSHENQQLLGLDWSTQNFTHWSPVPGCLSNRTGIYQSVDVLPDVPQQVVDPFDQDLNPPTLQYLQSLDQLAAQETGYFEGQSCNSSSGRNSSSFASNQELIPPNPGSFSDLLKLLEGDQGEVSRESNREPEIGEDDFDRYLEWFCSPDCGNDYPI</sequence>
<dbReference type="CDD" id="cd17584">
    <property type="entry name" value="REC_typeB_ARR-like"/>
    <property type="match status" value="1"/>
</dbReference>
<dbReference type="GO" id="GO:0000160">
    <property type="term" value="P:phosphorelay signal transduction system"/>
    <property type="evidence" value="ECO:0007669"/>
    <property type="project" value="UniProtKB-KW"/>
</dbReference>
<dbReference type="Gene3D" id="3.40.50.2300">
    <property type="match status" value="1"/>
</dbReference>
<keyword evidence="4" id="KW-0597">Phosphoprotein</keyword>
<feature type="compositionally biased region" description="Basic and acidic residues" evidence="5">
    <location>
        <begin position="213"/>
        <end position="222"/>
    </location>
</feature>
<dbReference type="EMBL" id="JACTNZ010000012">
    <property type="protein sequence ID" value="KAG5521590.1"/>
    <property type="molecule type" value="Genomic_DNA"/>
</dbReference>
<dbReference type="Proteomes" id="UP000823749">
    <property type="component" value="Chromosome 12"/>
</dbReference>
<evidence type="ECO:0000256" key="3">
    <source>
        <dbReference type="ARBA" id="ARBA00023163"/>
    </source>
</evidence>
<dbReference type="GO" id="GO:0009736">
    <property type="term" value="P:cytokinin-activated signaling pathway"/>
    <property type="evidence" value="ECO:0007669"/>
    <property type="project" value="InterPro"/>
</dbReference>
<feature type="compositionally biased region" description="Acidic residues" evidence="5">
    <location>
        <begin position="255"/>
        <end position="269"/>
    </location>
</feature>
<dbReference type="PANTHER" id="PTHR43874:SF87">
    <property type="entry name" value="HTH MYB-TYPE DOMAIN-CONTAINING PROTEIN"/>
    <property type="match status" value="1"/>
</dbReference>
<dbReference type="SMART" id="SM00448">
    <property type="entry name" value="REC"/>
    <property type="match status" value="1"/>
</dbReference>
<gene>
    <name evidence="7" type="ORF">RHGRI_033970</name>
</gene>
<organism evidence="7 8">
    <name type="scientific">Rhododendron griersonianum</name>
    <dbReference type="NCBI Taxonomy" id="479676"/>
    <lineage>
        <taxon>Eukaryota</taxon>
        <taxon>Viridiplantae</taxon>
        <taxon>Streptophyta</taxon>
        <taxon>Embryophyta</taxon>
        <taxon>Tracheophyta</taxon>
        <taxon>Spermatophyta</taxon>
        <taxon>Magnoliopsida</taxon>
        <taxon>eudicotyledons</taxon>
        <taxon>Gunneridae</taxon>
        <taxon>Pentapetalae</taxon>
        <taxon>asterids</taxon>
        <taxon>Ericales</taxon>
        <taxon>Ericaceae</taxon>
        <taxon>Ericoideae</taxon>
        <taxon>Rhodoreae</taxon>
        <taxon>Rhododendron</taxon>
    </lineage>
</organism>
<feature type="compositionally biased region" description="Low complexity" evidence="5">
    <location>
        <begin position="561"/>
        <end position="576"/>
    </location>
</feature>
<feature type="domain" description="Response regulatory" evidence="6">
    <location>
        <begin position="19"/>
        <end position="134"/>
    </location>
</feature>
<dbReference type="Gene3D" id="1.10.10.60">
    <property type="entry name" value="Homeodomain-like"/>
    <property type="match status" value="1"/>
</dbReference>
<evidence type="ECO:0000256" key="2">
    <source>
        <dbReference type="ARBA" id="ARBA00023015"/>
    </source>
</evidence>
<feature type="modified residue" description="4-aspartylphosphate" evidence="4">
    <location>
        <position position="70"/>
    </location>
</feature>
<dbReference type="InterPro" id="IPR001789">
    <property type="entry name" value="Sig_transdc_resp-reg_receiver"/>
</dbReference>
<dbReference type="PROSITE" id="PS50110">
    <property type="entry name" value="RESPONSE_REGULATORY"/>
    <property type="match status" value="1"/>
</dbReference>
<keyword evidence="1" id="KW-0902">Two-component regulatory system</keyword>
<name>A0AAV6I1F6_9ERIC</name>
<dbReference type="SUPFAM" id="SSF52172">
    <property type="entry name" value="CheY-like"/>
    <property type="match status" value="1"/>
</dbReference>
<comment type="caution">
    <text evidence="7">The sequence shown here is derived from an EMBL/GenBank/DDBJ whole genome shotgun (WGS) entry which is preliminary data.</text>
</comment>
<keyword evidence="8" id="KW-1185">Reference proteome</keyword>
<evidence type="ECO:0000313" key="8">
    <source>
        <dbReference type="Proteomes" id="UP000823749"/>
    </source>
</evidence>